<feature type="transmembrane region" description="Helical" evidence="7">
    <location>
        <begin position="260"/>
        <end position="282"/>
    </location>
</feature>
<evidence type="ECO:0000256" key="7">
    <source>
        <dbReference type="RuleBase" id="RU363032"/>
    </source>
</evidence>
<feature type="domain" description="ABC transmembrane type-1" evidence="8">
    <location>
        <begin position="67"/>
        <end position="279"/>
    </location>
</feature>
<evidence type="ECO:0000256" key="1">
    <source>
        <dbReference type="ARBA" id="ARBA00004651"/>
    </source>
</evidence>
<keyword evidence="3" id="KW-1003">Cell membrane</keyword>
<protein>
    <submittedName>
        <fullName evidence="9">Sugar ABC transporter permease</fullName>
    </submittedName>
</protein>
<proteinExistence type="inferred from homology"/>
<feature type="transmembrane region" description="Helical" evidence="7">
    <location>
        <begin position="71"/>
        <end position="92"/>
    </location>
</feature>
<evidence type="ECO:0000313" key="9">
    <source>
        <dbReference type="EMBL" id="MCU6795080.1"/>
    </source>
</evidence>
<accession>A0ABT2UKB3</accession>
<gene>
    <name evidence="9" type="ORF">OB236_23510</name>
</gene>
<evidence type="ECO:0000313" key="10">
    <source>
        <dbReference type="Proteomes" id="UP001652445"/>
    </source>
</evidence>
<evidence type="ECO:0000256" key="4">
    <source>
        <dbReference type="ARBA" id="ARBA00022692"/>
    </source>
</evidence>
<evidence type="ECO:0000256" key="5">
    <source>
        <dbReference type="ARBA" id="ARBA00022989"/>
    </source>
</evidence>
<dbReference type="InterPro" id="IPR035906">
    <property type="entry name" value="MetI-like_sf"/>
</dbReference>
<organism evidence="9 10">
    <name type="scientific">Paenibacillus baimaensis</name>
    <dbReference type="NCBI Taxonomy" id="2982185"/>
    <lineage>
        <taxon>Bacteria</taxon>
        <taxon>Bacillati</taxon>
        <taxon>Bacillota</taxon>
        <taxon>Bacilli</taxon>
        <taxon>Bacillales</taxon>
        <taxon>Paenibacillaceae</taxon>
        <taxon>Paenibacillus</taxon>
    </lineage>
</organism>
<dbReference type="PROSITE" id="PS50928">
    <property type="entry name" value="ABC_TM1"/>
    <property type="match status" value="1"/>
</dbReference>
<comment type="caution">
    <text evidence="9">The sequence shown here is derived from an EMBL/GenBank/DDBJ whole genome shotgun (WGS) entry which is preliminary data.</text>
</comment>
<sequence>MQTRSSRYLPYLFIFPNVFIYFIFVLIPVIWVLYLSFTNYTLMNPGEWIGLKNYSRIIQDSIFLRAIRNTLFFWICTVIPTMALGMFIAQFLNLKIRFIAAFRASIYLPGVISSVAVAMTWLWLLDPMKGPVNVFLTSIGMTGENWLQDPKTALGSIIIIGIWTGIGYAMIIYLAGLQGIPEHLYEAAKMDGANTVQQFIAITLPLLRPITFFLFITSTIRSFQIFDLVYILTSGGPANSTTTLVNEIVKMSFSEYRMGYASTMAMVLLIITLIVTLINYTFGSRDNDID</sequence>
<dbReference type="RefSeq" id="WP_262686127.1">
    <property type="nucleotide sequence ID" value="NZ_JAOQIO010000089.1"/>
</dbReference>
<dbReference type="PANTHER" id="PTHR30193">
    <property type="entry name" value="ABC TRANSPORTER PERMEASE PROTEIN"/>
    <property type="match status" value="1"/>
</dbReference>
<comment type="similarity">
    <text evidence="7">Belongs to the binding-protein-dependent transport system permease family.</text>
</comment>
<keyword evidence="10" id="KW-1185">Reference proteome</keyword>
<dbReference type="Gene3D" id="1.10.3720.10">
    <property type="entry name" value="MetI-like"/>
    <property type="match status" value="1"/>
</dbReference>
<dbReference type="SUPFAM" id="SSF161098">
    <property type="entry name" value="MetI-like"/>
    <property type="match status" value="1"/>
</dbReference>
<feature type="transmembrane region" description="Helical" evidence="7">
    <location>
        <begin position="196"/>
        <end position="216"/>
    </location>
</feature>
<keyword evidence="4 7" id="KW-0812">Transmembrane</keyword>
<feature type="transmembrane region" description="Helical" evidence="7">
    <location>
        <begin position="12"/>
        <end position="34"/>
    </location>
</feature>
<dbReference type="SUPFAM" id="SSF160964">
    <property type="entry name" value="MalF N-terminal region-like"/>
    <property type="match status" value="1"/>
</dbReference>
<dbReference type="PANTHER" id="PTHR30193:SF37">
    <property type="entry name" value="INNER MEMBRANE ABC TRANSPORTER PERMEASE PROTEIN YCJO"/>
    <property type="match status" value="1"/>
</dbReference>
<dbReference type="EMBL" id="JAOQIO010000089">
    <property type="protein sequence ID" value="MCU6795080.1"/>
    <property type="molecule type" value="Genomic_DNA"/>
</dbReference>
<name>A0ABT2UKB3_9BACL</name>
<evidence type="ECO:0000259" key="8">
    <source>
        <dbReference type="PROSITE" id="PS50928"/>
    </source>
</evidence>
<feature type="transmembrane region" description="Helical" evidence="7">
    <location>
        <begin position="104"/>
        <end position="124"/>
    </location>
</feature>
<keyword evidence="6 7" id="KW-0472">Membrane</keyword>
<dbReference type="InterPro" id="IPR000515">
    <property type="entry name" value="MetI-like"/>
</dbReference>
<keyword evidence="5 7" id="KW-1133">Transmembrane helix</keyword>
<comment type="subcellular location">
    <subcellularLocation>
        <location evidence="1 7">Cell membrane</location>
        <topology evidence="1 7">Multi-pass membrane protein</topology>
    </subcellularLocation>
</comment>
<evidence type="ECO:0000256" key="3">
    <source>
        <dbReference type="ARBA" id="ARBA00022475"/>
    </source>
</evidence>
<evidence type="ECO:0000256" key="6">
    <source>
        <dbReference type="ARBA" id="ARBA00023136"/>
    </source>
</evidence>
<dbReference type="CDD" id="cd06261">
    <property type="entry name" value="TM_PBP2"/>
    <property type="match status" value="1"/>
</dbReference>
<keyword evidence="2 7" id="KW-0813">Transport</keyword>
<reference evidence="9 10" key="1">
    <citation type="submission" date="2022-09" db="EMBL/GenBank/DDBJ databases">
        <authorList>
            <person name="Han X.L."/>
            <person name="Wang Q."/>
            <person name="Lu T."/>
        </authorList>
    </citation>
    <scope>NUCLEOTIDE SEQUENCE [LARGE SCALE GENOMIC DNA]</scope>
    <source>
        <strain evidence="9 10">WQ 127069</strain>
    </source>
</reference>
<dbReference type="Pfam" id="PF00528">
    <property type="entry name" value="BPD_transp_1"/>
    <property type="match status" value="1"/>
</dbReference>
<evidence type="ECO:0000256" key="2">
    <source>
        <dbReference type="ARBA" id="ARBA00022448"/>
    </source>
</evidence>
<dbReference type="InterPro" id="IPR051393">
    <property type="entry name" value="ABC_transporter_permease"/>
</dbReference>
<dbReference type="Proteomes" id="UP001652445">
    <property type="component" value="Unassembled WGS sequence"/>
</dbReference>
<feature type="transmembrane region" description="Helical" evidence="7">
    <location>
        <begin position="154"/>
        <end position="176"/>
    </location>
</feature>